<dbReference type="Proteomes" id="UP000249467">
    <property type="component" value="Unassembled WGS sequence"/>
</dbReference>
<protein>
    <submittedName>
        <fullName evidence="1">Uncharacterized protein</fullName>
    </submittedName>
</protein>
<dbReference type="AlphaFoldDB" id="A0A2W4WD69"/>
<organism evidence="1 2">
    <name type="scientific">Pseudanabaena frigida</name>
    <dbReference type="NCBI Taxonomy" id="945775"/>
    <lineage>
        <taxon>Bacteria</taxon>
        <taxon>Bacillati</taxon>
        <taxon>Cyanobacteriota</taxon>
        <taxon>Cyanophyceae</taxon>
        <taxon>Pseudanabaenales</taxon>
        <taxon>Pseudanabaenaceae</taxon>
        <taxon>Pseudanabaena</taxon>
    </lineage>
</organism>
<dbReference type="EMBL" id="QBML01000007">
    <property type="protein sequence ID" value="PZO42442.1"/>
    <property type="molecule type" value="Genomic_DNA"/>
</dbReference>
<evidence type="ECO:0000313" key="2">
    <source>
        <dbReference type="Proteomes" id="UP000249467"/>
    </source>
</evidence>
<gene>
    <name evidence="1" type="ORF">DCF19_07265</name>
</gene>
<evidence type="ECO:0000313" key="1">
    <source>
        <dbReference type="EMBL" id="PZO42442.1"/>
    </source>
</evidence>
<accession>A0A2W4WD69</accession>
<reference evidence="1 2" key="1">
    <citation type="submission" date="2018-04" db="EMBL/GenBank/DDBJ databases">
        <authorList>
            <person name="Go L.Y."/>
            <person name="Mitchell J.A."/>
        </authorList>
    </citation>
    <scope>NUCLEOTIDE SEQUENCE [LARGE SCALE GENOMIC DNA]</scope>
    <source>
        <strain evidence="1">ULC066bin1</strain>
    </source>
</reference>
<reference evidence="1 2" key="2">
    <citation type="submission" date="2018-06" db="EMBL/GenBank/DDBJ databases">
        <title>Metagenomic assembly of (sub)arctic Cyanobacteria and their associated microbiome from non-axenic cultures.</title>
        <authorList>
            <person name="Baurain D."/>
        </authorList>
    </citation>
    <scope>NUCLEOTIDE SEQUENCE [LARGE SCALE GENOMIC DNA]</scope>
    <source>
        <strain evidence="1">ULC066bin1</strain>
    </source>
</reference>
<proteinExistence type="predicted"/>
<comment type="caution">
    <text evidence="1">The sequence shown here is derived from an EMBL/GenBank/DDBJ whole genome shotgun (WGS) entry which is preliminary data.</text>
</comment>
<sequence length="88" mass="9961">MAEEKSLTFAANAEEIQKLQAELEASDRYEVSVTNNEIVFKKINPNALTWEELSQRIETAGEDPAQPSLQEISEIVKEVRKSRRAEIA</sequence>
<name>A0A2W4WD69_9CYAN</name>